<dbReference type="EMBL" id="JACGWN010000015">
    <property type="protein sequence ID" value="KAL0401262.1"/>
    <property type="molecule type" value="Genomic_DNA"/>
</dbReference>
<organism evidence="3">
    <name type="scientific">Sesamum latifolium</name>
    <dbReference type="NCBI Taxonomy" id="2727402"/>
    <lineage>
        <taxon>Eukaryota</taxon>
        <taxon>Viridiplantae</taxon>
        <taxon>Streptophyta</taxon>
        <taxon>Embryophyta</taxon>
        <taxon>Tracheophyta</taxon>
        <taxon>Spermatophyta</taxon>
        <taxon>Magnoliopsida</taxon>
        <taxon>eudicotyledons</taxon>
        <taxon>Gunneridae</taxon>
        <taxon>Pentapetalae</taxon>
        <taxon>asterids</taxon>
        <taxon>lamiids</taxon>
        <taxon>Lamiales</taxon>
        <taxon>Pedaliaceae</taxon>
        <taxon>Sesamum</taxon>
    </lineage>
</organism>
<dbReference type="Pfam" id="PF03108">
    <property type="entry name" value="DBD_Tnp_Mut"/>
    <property type="match status" value="1"/>
</dbReference>
<evidence type="ECO:0000259" key="2">
    <source>
        <dbReference type="Pfam" id="PF03108"/>
    </source>
</evidence>
<protein>
    <recommendedName>
        <fullName evidence="2">Transposase MuDR plant domain-containing protein</fullName>
    </recommendedName>
</protein>
<evidence type="ECO:0000256" key="1">
    <source>
        <dbReference type="SAM" id="MobiDB-lite"/>
    </source>
</evidence>
<feature type="region of interest" description="Disordered" evidence="1">
    <location>
        <begin position="136"/>
        <end position="199"/>
    </location>
</feature>
<gene>
    <name evidence="3" type="ORF">Slati_4156100</name>
</gene>
<dbReference type="AlphaFoldDB" id="A0AAW2T9T4"/>
<reference evidence="3" key="1">
    <citation type="submission" date="2020-06" db="EMBL/GenBank/DDBJ databases">
        <authorList>
            <person name="Li T."/>
            <person name="Hu X."/>
            <person name="Zhang T."/>
            <person name="Song X."/>
            <person name="Zhang H."/>
            <person name="Dai N."/>
            <person name="Sheng W."/>
            <person name="Hou X."/>
            <person name="Wei L."/>
        </authorList>
    </citation>
    <scope>NUCLEOTIDE SEQUENCE</scope>
    <source>
        <strain evidence="3">KEN1</strain>
        <tissue evidence="3">Leaf</tissue>
    </source>
</reference>
<name>A0AAW2T9T4_9LAMI</name>
<reference evidence="3" key="2">
    <citation type="journal article" date="2024" name="Plant">
        <title>Genomic evolution and insights into agronomic trait innovations of Sesamum species.</title>
        <authorList>
            <person name="Miao H."/>
            <person name="Wang L."/>
            <person name="Qu L."/>
            <person name="Liu H."/>
            <person name="Sun Y."/>
            <person name="Le M."/>
            <person name="Wang Q."/>
            <person name="Wei S."/>
            <person name="Zheng Y."/>
            <person name="Lin W."/>
            <person name="Duan Y."/>
            <person name="Cao H."/>
            <person name="Xiong S."/>
            <person name="Wang X."/>
            <person name="Wei L."/>
            <person name="Li C."/>
            <person name="Ma Q."/>
            <person name="Ju M."/>
            <person name="Zhao R."/>
            <person name="Li G."/>
            <person name="Mu C."/>
            <person name="Tian Q."/>
            <person name="Mei H."/>
            <person name="Zhang T."/>
            <person name="Gao T."/>
            <person name="Zhang H."/>
        </authorList>
    </citation>
    <scope>NUCLEOTIDE SEQUENCE</scope>
    <source>
        <strain evidence="3">KEN1</strain>
    </source>
</reference>
<proteinExistence type="predicted"/>
<comment type="caution">
    <text evidence="3">The sequence shown here is derived from an EMBL/GenBank/DDBJ whole genome shotgun (WGS) entry which is preliminary data.</text>
</comment>
<evidence type="ECO:0000313" key="3">
    <source>
        <dbReference type="EMBL" id="KAL0401262.1"/>
    </source>
</evidence>
<sequence>MRKLKKIFKQKSKKQMIATFQCENSGPSQEVEWYSDPGEEDELHSLDGSGSEKEIETPKHPYFKEDSNMKIMQLTIGLKFKSAQQFRETLRDYCVRNGFDLHYIRNENARITAKCKNDTCNWRIHASPIQVEMATGRQRKGANTVMSSSRSPRAFPPDMEAANGGDLRSRKQSNSSSTWRWRGGRGGGEKPLLEQYLPP</sequence>
<feature type="region of interest" description="Disordered" evidence="1">
    <location>
        <begin position="24"/>
        <end position="56"/>
    </location>
</feature>
<feature type="domain" description="Transposase MuDR plant" evidence="2">
    <location>
        <begin position="73"/>
        <end position="127"/>
    </location>
</feature>
<dbReference type="InterPro" id="IPR004332">
    <property type="entry name" value="Transposase_MuDR"/>
</dbReference>
<accession>A0AAW2T9T4</accession>